<dbReference type="GeneID" id="26908516"/>
<dbReference type="InterPro" id="IPR001841">
    <property type="entry name" value="Znf_RING"/>
</dbReference>
<keyword evidence="1" id="KW-0479">Metal-binding</keyword>
<proteinExistence type="predicted"/>
<keyword evidence="2 4" id="KW-0863">Zinc-finger</keyword>
<dbReference type="GO" id="GO:0008270">
    <property type="term" value="F:zinc ion binding"/>
    <property type="evidence" value="ECO:0007669"/>
    <property type="project" value="UniProtKB-KW"/>
</dbReference>
<feature type="compositionally biased region" description="Low complexity" evidence="6">
    <location>
        <begin position="30"/>
        <end position="44"/>
    </location>
</feature>
<keyword evidence="3" id="KW-0862">Zinc</keyword>
<name>A0A0M9FTI8_LEPPY</name>
<sequence length="893" mass="97504">MYYGKQEAQGGQRGAFSRLMAARRASEVPTSRTSATASGAASSTPRLPTLAKGGETTPASAPLSSSSHLVASHHSSSGNGGGNAAPTGRQGTPDIPSYVITERTPRAELLAIISELQRDLTQRTDSVNAIQRNFQRLSAMHHAEQEELQRLRRLQQERQYVVPPPDTDAALREQRRLVEELKAELTQREQESALLRKEAARSLEQHRHAVDRSGVEHVLLQERQNIAYAEAQAFMELMKTSTAELSRLAAEREVRDENRQKHEHLLRVLRAHTERLGALQLKIRGDSIEAGANTPVPLQAELRSSAFSGGELTAVAAELQRAEEAATFCLAGYASAAAQRHTSASTAAQQQLAALTAKTDDAQHALCRTLISCEREARCSLEGAAADTAAALLCSFQQLKVVAESTALRAVAVTSQLERTRAQCSEYVDQWTASADGRLHELHHHIDSWCASFESDLSAHRKTVEQHGQVMRELAAARTEWEALRDTERKAHKAELAHVRQDTAAKVATAESRLKASQQQSSAVQKALEDAHAAHQREMQDAEQHVQERCKEAAAEREVLLSRQWFRVQSAQEQCTAEAMSLLWDVSCVRRLCYQEEAEARMALYAAHVQAAARLSQQTTSQKVLAGVSQAVWATHATHLSEGEAAARLLVETKAQEEFVELVCEEEGGRRGLCYNSQLARLHQEVDEARVKTAEMQAKHRRREEQLEADLHLAEEERRAALSNASDAAAAAAAARRAEQKVAEELLALKSSTAAAAERIEAAESATESACCCSLCLQLLHNPIACVPCGHVFCAGCLLWHTRNKSLSSLSAAGAAGGPQLSRRVSGGAPPRIEVEVAQWMRGLTVPQARLYCPECGGAPSVSTVVELRALGDLAAKYTYKRGALKELMRDLL</sequence>
<feature type="coiled-coil region" evidence="5">
    <location>
        <begin position="679"/>
        <end position="724"/>
    </location>
</feature>
<feature type="coiled-coil region" evidence="5">
    <location>
        <begin position="134"/>
        <end position="198"/>
    </location>
</feature>
<reference evidence="8 9" key="1">
    <citation type="submission" date="2015-07" db="EMBL/GenBank/DDBJ databases">
        <title>High-quality genome of monoxenous trypanosomatid Leptomonas pyrrhocoris.</title>
        <authorList>
            <person name="Flegontov P."/>
            <person name="Butenko A."/>
            <person name="Firsov S."/>
            <person name="Vlcek C."/>
            <person name="Logacheva M.D."/>
            <person name="Field M."/>
            <person name="Filatov D."/>
            <person name="Flegontova O."/>
            <person name="Gerasimov E."/>
            <person name="Jackson A.P."/>
            <person name="Kelly S."/>
            <person name="Opperdoes F."/>
            <person name="O'Reilly A."/>
            <person name="Votypka J."/>
            <person name="Yurchenko V."/>
            <person name="Lukes J."/>
        </authorList>
    </citation>
    <scope>NUCLEOTIDE SEQUENCE [LARGE SCALE GENOMIC DNA]</scope>
    <source>
        <strain evidence="8">H10</strain>
    </source>
</reference>
<evidence type="ECO:0000259" key="7">
    <source>
        <dbReference type="PROSITE" id="PS50089"/>
    </source>
</evidence>
<evidence type="ECO:0000256" key="6">
    <source>
        <dbReference type="SAM" id="MobiDB-lite"/>
    </source>
</evidence>
<evidence type="ECO:0000256" key="1">
    <source>
        <dbReference type="ARBA" id="ARBA00022723"/>
    </source>
</evidence>
<feature type="compositionally biased region" description="Low complexity" evidence="6">
    <location>
        <begin position="58"/>
        <end position="77"/>
    </location>
</feature>
<keyword evidence="5" id="KW-0175">Coiled coil</keyword>
<dbReference type="Proteomes" id="UP000037923">
    <property type="component" value="Unassembled WGS sequence"/>
</dbReference>
<evidence type="ECO:0000313" key="8">
    <source>
        <dbReference type="EMBL" id="KPA75667.1"/>
    </source>
</evidence>
<dbReference type="RefSeq" id="XP_015654106.1">
    <property type="nucleotide sequence ID" value="XM_015807157.1"/>
</dbReference>
<feature type="domain" description="RING-type" evidence="7">
    <location>
        <begin position="773"/>
        <end position="798"/>
    </location>
</feature>
<dbReference type="VEuPathDB" id="TriTrypDB:LpyrH10_23_0160"/>
<dbReference type="PROSITE" id="PS50089">
    <property type="entry name" value="ZF_RING_2"/>
    <property type="match status" value="1"/>
</dbReference>
<dbReference type="InterPro" id="IPR027370">
    <property type="entry name" value="Znf-RING_euk"/>
</dbReference>
<evidence type="ECO:0000256" key="2">
    <source>
        <dbReference type="ARBA" id="ARBA00022771"/>
    </source>
</evidence>
<evidence type="ECO:0000256" key="3">
    <source>
        <dbReference type="ARBA" id="ARBA00022833"/>
    </source>
</evidence>
<keyword evidence="9" id="KW-1185">Reference proteome</keyword>
<accession>A0A0M9FTI8</accession>
<evidence type="ECO:0000313" key="9">
    <source>
        <dbReference type="Proteomes" id="UP000037923"/>
    </source>
</evidence>
<feature type="region of interest" description="Disordered" evidence="6">
    <location>
        <begin position="1"/>
        <end position="95"/>
    </location>
</feature>
<organism evidence="8 9">
    <name type="scientific">Leptomonas pyrrhocoris</name>
    <name type="common">Firebug parasite</name>
    <dbReference type="NCBI Taxonomy" id="157538"/>
    <lineage>
        <taxon>Eukaryota</taxon>
        <taxon>Discoba</taxon>
        <taxon>Euglenozoa</taxon>
        <taxon>Kinetoplastea</taxon>
        <taxon>Metakinetoplastina</taxon>
        <taxon>Trypanosomatida</taxon>
        <taxon>Trypanosomatidae</taxon>
        <taxon>Leishmaniinae</taxon>
        <taxon>Leptomonas</taxon>
    </lineage>
</organism>
<dbReference type="InterPro" id="IPR017907">
    <property type="entry name" value="Znf_RING_CS"/>
</dbReference>
<gene>
    <name evidence="8" type="ORF">ABB37_08231</name>
</gene>
<dbReference type="OMA" id="ESACCCS"/>
<dbReference type="SMART" id="SM00184">
    <property type="entry name" value="RING"/>
    <property type="match status" value="1"/>
</dbReference>
<dbReference type="OrthoDB" id="6105938at2759"/>
<dbReference type="SUPFAM" id="SSF57850">
    <property type="entry name" value="RING/U-box"/>
    <property type="match status" value="1"/>
</dbReference>
<evidence type="ECO:0000256" key="5">
    <source>
        <dbReference type="SAM" id="Coils"/>
    </source>
</evidence>
<dbReference type="AlphaFoldDB" id="A0A0M9FTI8"/>
<protein>
    <recommendedName>
        <fullName evidence="7">RING-type domain-containing protein</fullName>
    </recommendedName>
</protein>
<evidence type="ECO:0000256" key="4">
    <source>
        <dbReference type="PROSITE-ProRule" id="PRU00175"/>
    </source>
</evidence>
<feature type="coiled-coil region" evidence="5">
    <location>
        <begin position="500"/>
        <end position="545"/>
    </location>
</feature>
<dbReference type="InterPro" id="IPR013083">
    <property type="entry name" value="Znf_RING/FYVE/PHD"/>
</dbReference>
<dbReference type="EMBL" id="LGTL01000023">
    <property type="protein sequence ID" value="KPA75667.1"/>
    <property type="molecule type" value="Genomic_DNA"/>
</dbReference>
<comment type="caution">
    <text evidence="8">The sequence shown here is derived from an EMBL/GenBank/DDBJ whole genome shotgun (WGS) entry which is preliminary data.</text>
</comment>
<dbReference type="PROSITE" id="PS00518">
    <property type="entry name" value="ZF_RING_1"/>
    <property type="match status" value="1"/>
</dbReference>
<dbReference type="Pfam" id="PF13445">
    <property type="entry name" value="zf-RING_UBOX"/>
    <property type="match status" value="1"/>
</dbReference>
<dbReference type="Gene3D" id="3.30.40.10">
    <property type="entry name" value="Zinc/RING finger domain, C3HC4 (zinc finger)"/>
    <property type="match status" value="1"/>
</dbReference>